<feature type="compositionally biased region" description="Basic and acidic residues" evidence="1">
    <location>
        <begin position="33"/>
        <end position="43"/>
    </location>
</feature>
<feature type="compositionally biased region" description="Polar residues" evidence="1">
    <location>
        <begin position="58"/>
        <end position="79"/>
    </location>
</feature>
<sequence>MKTTAIWVDSALVVQRATQMGENGGGSGGGGQRKADDWGELKARLARLNDPNQFEEPNGSQPAVKGQQQNIGTAKAMPSNTARLPVVTKRHNSFDRWSLLGTLDLQMGNGLVF</sequence>
<name>A0A183CSI1_GLOPA</name>
<protein>
    <submittedName>
        <fullName evidence="3">Uncharacterized protein</fullName>
    </submittedName>
</protein>
<reference evidence="2" key="1">
    <citation type="submission" date="2014-05" db="EMBL/GenBank/DDBJ databases">
        <title>The genome and life-stage specific transcriptomes of Globodera pallida elucidate key aspects of plant parasitism by a cyst nematode.</title>
        <authorList>
            <person name="Cotton J.A."/>
            <person name="Lilley C.J."/>
            <person name="Jones L.M."/>
            <person name="Kikuchi T."/>
            <person name="Reid A.J."/>
            <person name="Thorpe P."/>
            <person name="Tsai I.J."/>
            <person name="Beasley H."/>
            <person name="Blok V."/>
            <person name="Cock P.J.A."/>
            <person name="Van den Akker S.E."/>
            <person name="Holroyd N."/>
            <person name="Hunt M."/>
            <person name="Mantelin S."/>
            <person name="Naghra H."/>
            <person name="Pain A."/>
            <person name="Palomares-Rius J.E."/>
            <person name="Zarowiecki M."/>
            <person name="Berriman M."/>
            <person name="Jones J.T."/>
            <person name="Urwin P.E."/>
        </authorList>
    </citation>
    <scope>NUCLEOTIDE SEQUENCE [LARGE SCALE GENOMIC DNA]</scope>
    <source>
        <strain evidence="2">Lindley</strain>
    </source>
</reference>
<dbReference type="WBParaSite" id="GPLIN_001583900">
    <property type="protein sequence ID" value="GPLIN_001583900"/>
    <property type="gene ID" value="GPLIN_001583900"/>
</dbReference>
<feature type="region of interest" description="Disordered" evidence="1">
    <location>
        <begin position="18"/>
        <end position="79"/>
    </location>
</feature>
<organism evidence="2 3">
    <name type="scientific">Globodera pallida</name>
    <name type="common">Potato cyst nematode worm</name>
    <name type="synonym">Heterodera pallida</name>
    <dbReference type="NCBI Taxonomy" id="36090"/>
    <lineage>
        <taxon>Eukaryota</taxon>
        <taxon>Metazoa</taxon>
        <taxon>Ecdysozoa</taxon>
        <taxon>Nematoda</taxon>
        <taxon>Chromadorea</taxon>
        <taxon>Rhabditida</taxon>
        <taxon>Tylenchina</taxon>
        <taxon>Tylenchomorpha</taxon>
        <taxon>Tylenchoidea</taxon>
        <taxon>Heteroderidae</taxon>
        <taxon>Heteroderinae</taxon>
        <taxon>Globodera</taxon>
    </lineage>
</organism>
<dbReference type="AlphaFoldDB" id="A0A183CSI1"/>
<reference evidence="3" key="2">
    <citation type="submission" date="2016-06" db="UniProtKB">
        <authorList>
            <consortium name="WormBaseParasite"/>
        </authorList>
    </citation>
    <scope>IDENTIFICATION</scope>
</reference>
<dbReference type="Proteomes" id="UP000050741">
    <property type="component" value="Unassembled WGS sequence"/>
</dbReference>
<feature type="compositionally biased region" description="Gly residues" evidence="1">
    <location>
        <begin position="22"/>
        <end position="32"/>
    </location>
</feature>
<evidence type="ECO:0000256" key="1">
    <source>
        <dbReference type="SAM" id="MobiDB-lite"/>
    </source>
</evidence>
<evidence type="ECO:0000313" key="2">
    <source>
        <dbReference type="Proteomes" id="UP000050741"/>
    </source>
</evidence>
<keyword evidence="2" id="KW-1185">Reference proteome</keyword>
<evidence type="ECO:0000313" key="3">
    <source>
        <dbReference type="WBParaSite" id="GPLIN_001583900"/>
    </source>
</evidence>
<accession>A0A183CSI1</accession>
<proteinExistence type="predicted"/>